<dbReference type="GeneID" id="85498331"/>
<dbReference type="Gene3D" id="3.40.50.1820">
    <property type="entry name" value="alpha/beta hydrolase"/>
    <property type="match status" value="1"/>
</dbReference>
<evidence type="ECO:0000313" key="22">
    <source>
        <dbReference type="Proteomes" id="UP001233271"/>
    </source>
</evidence>
<comment type="similarity">
    <text evidence="3">Belongs to the peptidase S10 family.</text>
</comment>
<dbReference type="FunFam" id="3.40.50.1820:FF:000121">
    <property type="entry name" value="Carboxypeptidase D"/>
    <property type="match status" value="1"/>
</dbReference>
<accession>A0AA48L960</accession>
<dbReference type="SUPFAM" id="SSF53474">
    <property type="entry name" value="alpha/beta-Hydrolases"/>
    <property type="match status" value="1"/>
</dbReference>
<evidence type="ECO:0000256" key="11">
    <source>
        <dbReference type="ARBA" id="ARBA00023034"/>
    </source>
</evidence>
<keyword evidence="7" id="KW-0053">Apoptosis</keyword>
<dbReference type="InterPro" id="IPR001563">
    <property type="entry name" value="Peptidase_S10"/>
</dbReference>
<evidence type="ECO:0000256" key="7">
    <source>
        <dbReference type="ARBA" id="ARBA00022703"/>
    </source>
</evidence>
<keyword evidence="6 20" id="KW-0812">Transmembrane</keyword>
<dbReference type="RefSeq" id="XP_060459726.1">
    <property type="nucleotide sequence ID" value="XM_060603431.1"/>
</dbReference>
<dbReference type="GO" id="GO:0005802">
    <property type="term" value="C:trans-Golgi network"/>
    <property type="evidence" value="ECO:0007669"/>
    <property type="project" value="TreeGrafter"/>
</dbReference>
<evidence type="ECO:0000256" key="18">
    <source>
        <dbReference type="ARBA" id="ARBA00042717"/>
    </source>
</evidence>
<evidence type="ECO:0000256" key="6">
    <source>
        <dbReference type="ARBA" id="ARBA00022692"/>
    </source>
</evidence>
<dbReference type="PRINTS" id="PR00724">
    <property type="entry name" value="CRBOXYPTASEC"/>
</dbReference>
<gene>
    <name evidence="21" type="primary">KEX1</name>
    <name evidence="21" type="ORF">CcaverHIS019_0700330</name>
</gene>
<evidence type="ECO:0000256" key="16">
    <source>
        <dbReference type="ARBA" id="ARBA00040403"/>
    </source>
</evidence>
<reference evidence="21" key="1">
    <citation type="journal article" date="2023" name="BMC Genomics">
        <title>Chromosome-level genome assemblies of Cutaneotrichosporon spp. (Trichosporonales, Basidiomycota) reveal imbalanced evolution between nucleotide sequences and chromosome synteny.</title>
        <authorList>
            <person name="Kobayashi Y."/>
            <person name="Kayamori A."/>
            <person name="Aoki K."/>
            <person name="Shiwa Y."/>
            <person name="Matsutani M."/>
            <person name="Fujita N."/>
            <person name="Sugita T."/>
            <person name="Iwasaki W."/>
            <person name="Tanaka N."/>
            <person name="Takashima M."/>
        </authorList>
    </citation>
    <scope>NUCLEOTIDE SEQUENCE</scope>
    <source>
        <strain evidence="21">HIS019</strain>
    </source>
</reference>
<evidence type="ECO:0000256" key="9">
    <source>
        <dbReference type="ARBA" id="ARBA00022801"/>
    </source>
</evidence>
<evidence type="ECO:0000256" key="13">
    <source>
        <dbReference type="ARBA" id="ARBA00023180"/>
    </source>
</evidence>
<evidence type="ECO:0000256" key="14">
    <source>
        <dbReference type="ARBA" id="ARBA00037042"/>
    </source>
</evidence>
<dbReference type="PANTHER" id="PTHR11802">
    <property type="entry name" value="SERINE PROTEASE FAMILY S10 SERINE CARBOXYPEPTIDASE"/>
    <property type="match status" value="1"/>
</dbReference>
<feature type="region of interest" description="Disordered" evidence="19">
    <location>
        <begin position="1"/>
        <end position="30"/>
    </location>
</feature>
<dbReference type="GO" id="GO:0006508">
    <property type="term" value="P:proteolysis"/>
    <property type="evidence" value="ECO:0007669"/>
    <property type="project" value="UniProtKB-KW"/>
</dbReference>
<protein>
    <recommendedName>
        <fullName evidence="17">Pheromone-processing carboxypeptidase KEX1</fullName>
        <ecNumber evidence="15">3.4.16.6</ecNumber>
    </recommendedName>
    <alternativeName>
        <fullName evidence="18">Carboxypeptidase D</fullName>
    </alternativeName>
    <alternativeName>
        <fullName evidence="16">Pheromone-processing carboxypeptidase kex1</fullName>
    </alternativeName>
</protein>
<dbReference type="EC" id="3.4.16.6" evidence="15"/>
<evidence type="ECO:0000256" key="8">
    <source>
        <dbReference type="ARBA" id="ARBA00022729"/>
    </source>
</evidence>
<feature type="region of interest" description="Disordered" evidence="19">
    <location>
        <begin position="587"/>
        <end position="644"/>
    </location>
</feature>
<feature type="compositionally biased region" description="Basic and acidic residues" evidence="19">
    <location>
        <begin position="615"/>
        <end position="624"/>
    </location>
</feature>
<evidence type="ECO:0000256" key="1">
    <source>
        <dbReference type="ARBA" id="ARBA00001003"/>
    </source>
</evidence>
<keyword evidence="11" id="KW-0333">Golgi apparatus</keyword>
<dbReference type="GO" id="GO:0004185">
    <property type="term" value="F:serine-type carboxypeptidase activity"/>
    <property type="evidence" value="ECO:0007669"/>
    <property type="project" value="UniProtKB-EC"/>
</dbReference>
<keyword evidence="4" id="KW-0121">Carboxypeptidase</keyword>
<keyword evidence="22" id="KW-1185">Reference proteome</keyword>
<proteinExistence type="inferred from homology"/>
<comment type="subcellular location">
    <subcellularLocation>
        <location evidence="2">Golgi apparatus</location>
        <location evidence="2">trans-Golgi network membrane</location>
        <topology evidence="2">Single-pass type I membrane protein</topology>
    </subcellularLocation>
</comment>
<dbReference type="GO" id="GO:0006915">
    <property type="term" value="P:apoptotic process"/>
    <property type="evidence" value="ECO:0007669"/>
    <property type="project" value="UniProtKB-KW"/>
</dbReference>
<comment type="function">
    <text evidence="14">Protease with a carboxypeptidase B-like function involved in the C-terminal processing of the lysine and arginine residues from protein precursors. Promotes cell fusion and is involved in the programmed cell death.</text>
</comment>
<keyword evidence="10 20" id="KW-1133">Transmembrane helix</keyword>
<comment type="catalytic activity">
    <reaction evidence="1">
        <text>Preferential release of a C-terminal arginine or lysine residue.</text>
        <dbReference type="EC" id="3.4.16.6"/>
    </reaction>
</comment>
<sequence length="644" mass="70688">MSLPLLDARSRVHGPRKIARTDPGPGDAAEVTRRAENDSALPTAAELFVPSLPGVPNMADHPTHPLNLYAGELPSYPGENAGGGEGPTGKDARIFFMMAKARRNAGKQRVIFWFNGGPGCSSFDGSLMEVGPFRTVPSTQTESGQTEIKLVEGGWEEYATMVFIDQPPGTGFSYVPTDGYLHELDEASAHLVHFMGNFYKVFPELAGQETYLAGESFAGQYIPYFADALLKTKELPQLDLKGIAIGNGWIDPLRQYPAYQEFAYKKELIVKGSAAGKALDEAMEKCNKTLAEFTDPLKTPINIAVCEKVMNKVTDPFVKELNGQKVCMNIYDVRKTDDFPQCGMGWPPDLSDVYKFLRRPDVVTALHATMHETAWVECDGRVGGELRNHRSPASVHLIPGLLEAGLKVLMFAGVEDLICNNVGIENTIDAMTWSGGTGFGNATALPWRVNGTHAGEWTEVRNLTYARVAEASHMVGFDVPHVTNDMIMRFMDVDINLLPGMTGGWSSEVGDHERPAVRFGAVKEDSGLPLLKGGTGDWEAWYNAVSAVVILCILGGIVGCYLYFRRRRLRRQGRVALGLPTQRDSEERVPLAAAGDYEMQDSYPPRRDKGKGRAMIRDSEESERGQSVFALGDEDEDSKDRSHA</sequence>
<evidence type="ECO:0000256" key="17">
    <source>
        <dbReference type="ARBA" id="ARBA00040628"/>
    </source>
</evidence>
<organism evidence="21 22">
    <name type="scientific">Cutaneotrichosporon cavernicola</name>
    <dbReference type="NCBI Taxonomy" id="279322"/>
    <lineage>
        <taxon>Eukaryota</taxon>
        <taxon>Fungi</taxon>
        <taxon>Dikarya</taxon>
        <taxon>Basidiomycota</taxon>
        <taxon>Agaricomycotina</taxon>
        <taxon>Tremellomycetes</taxon>
        <taxon>Trichosporonales</taxon>
        <taxon>Trichosporonaceae</taxon>
        <taxon>Cutaneotrichosporon</taxon>
    </lineage>
</organism>
<dbReference type="KEGG" id="ccac:CcaHIS019_0700330"/>
<dbReference type="PANTHER" id="PTHR11802:SF190">
    <property type="entry name" value="PHEROMONE-PROCESSING CARBOXYPEPTIDASE KEX1"/>
    <property type="match status" value="1"/>
</dbReference>
<evidence type="ECO:0000256" key="12">
    <source>
        <dbReference type="ARBA" id="ARBA00023136"/>
    </source>
</evidence>
<feature type="transmembrane region" description="Helical" evidence="20">
    <location>
        <begin position="540"/>
        <end position="564"/>
    </location>
</feature>
<dbReference type="AlphaFoldDB" id="A0AA48L960"/>
<evidence type="ECO:0000313" key="21">
    <source>
        <dbReference type="EMBL" id="BEI94461.1"/>
    </source>
</evidence>
<evidence type="ECO:0000256" key="19">
    <source>
        <dbReference type="SAM" id="MobiDB-lite"/>
    </source>
</evidence>
<evidence type="ECO:0000256" key="10">
    <source>
        <dbReference type="ARBA" id="ARBA00022989"/>
    </source>
</evidence>
<dbReference type="Pfam" id="PF00450">
    <property type="entry name" value="Peptidase_S10"/>
    <property type="match status" value="1"/>
</dbReference>
<keyword evidence="5" id="KW-0645">Protease</keyword>
<keyword evidence="13" id="KW-0325">Glycoprotein</keyword>
<dbReference type="Proteomes" id="UP001233271">
    <property type="component" value="Chromosome 7a"/>
</dbReference>
<evidence type="ECO:0000256" key="4">
    <source>
        <dbReference type="ARBA" id="ARBA00022645"/>
    </source>
</evidence>
<keyword evidence="9" id="KW-0378">Hydrolase</keyword>
<name>A0AA48L960_9TREE</name>
<evidence type="ECO:0000256" key="15">
    <source>
        <dbReference type="ARBA" id="ARBA00038895"/>
    </source>
</evidence>
<keyword evidence="12 20" id="KW-0472">Membrane</keyword>
<evidence type="ECO:0000256" key="2">
    <source>
        <dbReference type="ARBA" id="ARBA00004393"/>
    </source>
</evidence>
<dbReference type="InterPro" id="IPR029058">
    <property type="entry name" value="AB_hydrolase_fold"/>
</dbReference>
<evidence type="ECO:0000256" key="20">
    <source>
        <dbReference type="SAM" id="Phobius"/>
    </source>
</evidence>
<evidence type="ECO:0000256" key="5">
    <source>
        <dbReference type="ARBA" id="ARBA00022670"/>
    </source>
</evidence>
<evidence type="ECO:0000256" key="3">
    <source>
        <dbReference type="ARBA" id="ARBA00009431"/>
    </source>
</evidence>
<dbReference type="EMBL" id="AP028218">
    <property type="protein sequence ID" value="BEI94461.1"/>
    <property type="molecule type" value="Genomic_DNA"/>
</dbReference>
<keyword evidence="8" id="KW-0732">Signal</keyword>